<keyword evidence="10" id="KW-1185">Reference proteome</keyword>
<dbReference type="EMBL" id="JANAVB010005797">
    <property type="protein sequence ID" value="KAJ6845821.1"/>
    <property type="molecule type" value="Genomic_DNA"/>
</dbReference>
<reference evidence="9" key="2">
    <citation type="submission" date="2023-04" db="EMBL/GenBank/DDBJ databases">
        <authorList>
            <person name="Bruccoleri R.E."/>
            <person name="Oakeley E.J."/>
            <person name="Faust A.-M."/>
            <person name="Dessus-Babus S."/>
            <person name="Altorfer M."/>
            <person name="Burckhardt D."/>
            <person name="Oertli M."/>
            <person name="Naumann U."/>
            <person name="Petersen F."/>
            <person name="Wong J."/>
        </authorList>
    </citation>
    <scope>NUCLEOTIDE SEQUENCE</scope>
    <source>
        <strain evidence="9">GSM-AAB239-AS_SAM_17_03QT</strain>
        <tissue evidence="9">Leaf</tissue>
    </source>
</reference>
<evidence type="ECO:0000256" key="2">
    <source>
        <dbReference type="ARBA" id="ARBA00004881"/>
    </source>
</evidence>
<feature type="transmembrane region" description="Helical" evidence="6">
    <location>
        <begin position="36"/>
        <end position="54"/>
    </location>
</feature>
<keyword evidence="6" id="KW-1133">Transmembrane helix</keyword>
<dbReference type="InterPro" id="IPR007657">
    <property type="entry name" value="Glycosyltransferase_61"/>
</dbReference>
<comment type="pathway">
    <text evidence="2">Glycan metabolism.</text>
</comment>
<evidence type="ECO:0000256" key="4">
    <source>
        <dbReference type="ARBA" id="ARBA00022679"/>
    </source>
</evidence>
<dbReference type="Proteomes" id="UP001140949">
    <property type="component" value="Unassembled WGS sequence"/>
</dbReference>
<evidence type="ECO:0000313" key="9">
    <source>
        <dbReference type="EMBL" id="KAJ6845821.1"/>
    </source>
</evidence>
<dbReference type="PANTHER" id="PTHR20961">
    <property type="entry name" value="GLYCOSYLTRANSFERASE"/>
    <property type="match status" value="1"/>
</dbReference>
<evidence type="ECO:0000259" key="7">
    <source>
        <dbReference type="Pfam" id="PF04577"/>
    </source>
</evidence>
<dbReference type="EMBL" id="JANAVB010040818">
    <property type="protein sequence ID" value="KAJ6797598.1"/>
    <property type="molecule type" value="Genomic_DNA"/>
</dbReference>
<dbReference type="Pfam" id="PF04577">
    <property type="entry name" value="Glyco_transf_61"/>
    <property type="match status" value="1"/>
</dbReference>
<accession>A0AAX6HYN4</accession>
<comment type="caution">
    <text evidence="9">The sequence shown here is derived from an EMBL/GenBank/DDBJ whole genome shotgun (WGS) entry which is preliminary data.</text>
</comment>
<gene>
    <name evidence="8" type="ORF">M6B38_218035</name>
    <name evidence="9" type="ORF">M6B38_285830</name>
</gene>
<evidence type="ECO:0000313" key="10">
    <source>
        <dbReference type="Proteomes" id="UP001140949"/>
    </source>
</evidence>
<comment type="subcellular location">
    <subcellularLocation>
        <location evidence="1">Golgi apparatus membrane</location>
        <topology evidence="1">Single-pass type II membrane protein</topology>
    </subcellularLocation>
</comment>
<evidence type="ECO:0000256" key="6">
    <source>
        <dbReference type="SAM" id="Phobius"/>
    </source>
</evidence>
<keyword evidence="6" id="KW-0472">Membrane</keyword>
<dbReference type="AlphaFoldDB" id="A0AAX6HYN4"/>
<reference evidence="9" key="1">
    <citation type="journal article" date="2023" name="GigaByte">
        <title>Genome assembly of the bearded iris, Iris pallida Lam.</title>
        <authorList>
            <person name="Bruccoleri R.E."/>
            <person name="Oakeley E.J."/>
            <person name="Faust A.M.E."/>
            <person name="Altorfer M."/>
            <person name="Dessus-Babus S."/>
            <person name="Burckhardt D."/>
            <person name="Oertli M."/>
            <person name="Naumann U."/>
            <person name="Petersen F."/>
            <person name="Wong J."/>
        </authorList>
    </citation>
    <scope>NUCLEOTIDE SEQUENCE</scope>
    <source>
        <strain evidence="9">GSM-AAB239-AS_SAM_17_03QT</strain>
    </source>
</reference>
<dbReference type="PANTHER" id="PTHR20961:SF102">
    <property type="entry name" value="OS05G0391600 PROTEIN"/>
    <property type="match status" value="1"/>
</dbReference>
<protein>
    <submittedName>
        <fullName evidence="9">EGF domain-specific O-linked N-acetylglucosamine transferase-like</fullName>
    </submittedName>
</protein>
<evidence type="ECO:0000256" key="3">
    <source>
        <dbReference type="ARBA" id="ARBA00022676"/>
    </source>
</evidence>
<feature type="domain" description="Glycosyltransferase 61 catalytic" evidence="7">
    <location>
        <begin position="333"/>
        <end position="413"/>
    </location>
</feature>
<dbReference type="InterPro" id="IPR049625">
    <property type="entry name" value="Glyco_transf_61_cat"/>
</dbReference>
<keyword evidence="5" id="KW-0325">Glycoprotein</keyword>
<dbReference type="GO" id="GO:0016763">
    <property type="term" value="F:pentosyltransferase activity"/>
    <property type="evidence" value="ECO:0007669"/>
    <property type="project" value="UniProtKB-ARBA"/>
</dbReference>
<evidence type="ECO:0000313" key="8">
    <source>
        <dbReference type="EMBL" id="KAJ6797598.1"/>
    </source>
</evidence>
<keyword evidence="6" id="KW-0812">Transmembrane</keyword>
<keyword evidence="3" id="KW-0328">Glycosyltransferase</keyword>
<keyword evidence="4 9" id="KW-0808">Transferase</keyword>
<dbReference type="GO" id="GO:0000139">
    <property type="term" value="C:Golgi membrane"/>
    <property type="evidence" value="ECO:0007669"/>
    <property type="project" value="UniProtKB-SubCell"/>
</dbReference>
<name>A0AAX6HYN4_IRIPA</name>
<evidence type="ECO:0000256" key="5">
    <source>
        <dbReference type="ARBA" id="ARBA00023180"/>
    </source>
</evidence>
<sequence length="511" mass="57262">MAHHHHPRIIKSLPPVFVKSSQVELDPKKYRLYRSFILLLLVLSAGLSILRLASSSSASSPSFSPSLVQRPPDTFLVETVRDLESLKTHFSSNKNHLQVHEEEEGVKKSHSCSSLIDGTSTSGEEGLLCCDRSHYRTDVCYMRGDIRTSSGSSSILLYGSRDGDNGTVETIRPYTRKWETSVMNTIQEVKLQPTKSLGGSGSRCDVRHKVPAIAFSTGGYTGNVYHEFNDGMIPLYITAERFKGEVVLVVLEYHSWWKTKYGKVVRKLTNYKMVDFSNDGRVHCFPEMIVGLRIHGELSIDPKFMPNGRGIQDFQSLLGQGFGGVATAAAPLPKRAHPKLAIFIRNKSRVMQNLRNIVKACERIGFDVQILNPKRTTPLSEIQAALGSADAMLAVHGAAMTHLLFMRPGAVLVQIVPLGLDWAADSYYGEPARKLGLKYVAYKVAPEESSLYKEYDRRDPVLTDPNAITSKGWSETKRVYLDRQNVRVNLRRFSRLMTEAHTHIITSRLQR</sequence>
<organism evidence="9 10">
    <name type="scientific">Iris pallida</name>
    <name type="common">Sweet iris</name>
    <dbReference type="NCBI Taxonomy" id="29817"/>
    <lineage>
        <taxon>Eukaryota</taxon>
        <taxon>Viridiplantae</taxon>
        <taxon>Streptophyta</taxon>
        <taxon>Embryophyta</taxon>
        <taxon>Tracheophyta</taxon>
        <taxon>Spermatophyta</taxon>
        <taxon>Magnoliopsida</taxon>
        <taxon>Liliopsida</taxon>
        <taxon>Asparagales</taxon>
        <taxon>Iridaceae</taxon>
        <taxon>Iridoideae</taxon>
        <taxon>Irideae</taxon>
        <taxon>Iris</taxon>
    </lineage>
</organism>
<evidence type="ECO:0000256" key="1">
    <source>
        <dbReference type="ARBA" id="ARBA00004323"/>
    </source>
</evidence>
<proteinExistence type="predicted"/>